<dbReference type="RefSeq" id="WP_206937718.1">
    <property type="nucleotide sequence ID" value="NZ_JAFLNF010000001.1"/>
</dbReference>
<organism evidence="3 4">
    <name type="scientific">Roseibium limicola</name>
    <dbReference type="NCBI Taxonomy" id="2816037"/>
    <lineage>
        <taxon>Bacteria</taxon>
        <taxon>Pseudomonadati</taxon>
        <taxon>Pseudomonadota</taxon>
        <taxon>Alphaproteobacteria</taxon>
        <taxon>Hyphomicrobiales</taxon>
        <taxon>Stappiaceae</taxon>
        <taxon>Roseibium</taxon>
    </lineage>
</organism>
<keyword evidence="1" id="KW-0472">Membrane</keyword>
<dbReference type="Pfam" id="PF03413">
    <property type="entry name" value="PepSY"/>
    <property type="match status" value="1"/>
</dbReference>
<keyword evidence="1" id="KW-1133">Transmembrane helix</keyword>
<feature type="transmembrane region" description="Helical" evidence="1">
    <location>
        <begin position="209"/>
        <end position="229"/>
    </location>
</feature>
<dbReference type="PANTHER" id="PTHR34219">
    <property type="entry name" value="IRON-REGULATED INNER MEMBRANE PROTEIN-RELATED"/>
    <property type="match status" value="1"/>
</dbReference>
<keyword evidence="1" id="KW-0812">Transmembrane</keyword>
<feature type="domain" description="PepSY" evidence="2">
    <location>
        <begin position="70"/>
        <end position="128"/>
    </location>
</feature>
<dbReference type="PANTHER" id="PTHR34219:SF3">
    <property type="entry name" value="BLL7967 PROTEIN"/>
    <property type="match status" value="1"/>
</dbReference>
<feature type="transmembrane region" description="Helical" evidence="1">
    <location>
        <begin position="21"/>
        <end position="47"/>
    </location>
</feature>
<comment type="caution">
    <text evidence="3">The sequence shown here is derived from an EMBL/GenBank/DDBJ whole genome shotgun (WGS) entry which is preliminary data.</text>
</comment>
<gene>
    <name evidence="3" type="ORF">J0X15_01670</name>
</gene>
<dbReference type="EMBL" id="JAFLNF010000001">
    <property type="protein sequence ID" value="MBO0343913.1"/>
    <property type="molecule type" value="Genomic_DNA"/>
</dbReference>
<evidence type="ECO:0000259" key="2">
    <source>
        <dbReference type="Pfam" id="PF03413"/>
    </source>
</evidence>
<accession>A0A939J823</accession>
<dbReference type="InterPro" id="IPR025711">
    <property type="entry name" value="PepSY"/>
</dbReference>
<proteinExistence type="predicted"/>
<reference evidence="3" key="1">
    <citation type="submission" date="2021-03" db="EMBL/GenBank/DDBJ databases">
        <title>Roseibium sp. CAU 1637 isolated from Incheon.</title>
        <authorList>
            <person name="Kim W."/>
        </authorList>
    </citation>
    <scope>NUCLEOTIDE SEQUENCE</scope>
    <source>
        <strain evidence="3">CAU 1637</strain>
    </source>
</reference>
<feature type="transmembrane region" description="Helical" evidence="1">
    <location>
        <begin position="360"/>
        <end position="381"/>
    </location>
</feature>
<sequence>MKQSPGRRPFKERLQLRRALFRLHGLLGLSAGLVLALMGLSGAMMSFEDEIMAALSPQARVAVSTRALLAPDALLARVHEQRPQELITALKIESDRERAYTVTLKRRPADGGRNPRIYLDPYTGKLLGESTGAGVFARVRSFHRYLTLSGAKSEIGRHVTGVSAICLIFFALSGLYLRWPKHPFDWRSWLCIDLSLRGGSLYRALHRGMGGMVLLFYLSSALTGLWWSYDWYRQGMVSLLAPQAADALSDKSRPRTMPVARARTLNTASVDTVWTTVAARYGARLDSVEILLPRGDGPARARVLPKDASHDRAFDELRIYPRSGVLVGKTLYADLPAGPWILANMDPIHTGAVFGLTSRVLVFLASLCLPLFTLTGLLLFVRRRRAKSMR</sequence>
<evidence type="ECO:0000313" key="4">
    <source>
        <dbReference type="Proteomes" id="UP000664779"/>
    </source>
</evidence>
<dbReference type="Proteomes" id="UP000664779">
    <property type="component" value="Unassembled WGS sequence"/>
</dbReference>
<evidence type="ECO:0000313" key="3">
    <source>
        <dbReference type="EMBL" id="MBO0343913.1"/>
    </source>
</evidence>
<name>A0A939J823_9HYPH</name>
<keyword evidence="4" id="KW-1185">Reference proteome</keyword>
<dbReference type="Pfam" id="PF03929">
    <property type="entry name" value="PepSY_TM"/>
    <property type="match status" value="1"/>
</dbReference>
<feature type="transmembrane region" description="Helical" evidence="1">
    <location>
        <begin position="155"/>
        <end position="177"/>
    </location>
</feature>
<dbReference type="AlphaFoldDB" id="A0A939J823"/>
<dbReference type="InterPro" id="IPR005625">
    <property type="entry name" value="PepSY-ass_TM"/>
</dbReference>
<protein>
    <submittedName>
        <fullName evidence="3">PepSY domain-containing protein</fullName>
    </submittedName>
</protein>
<evidence type="ECO:0000256" key="1">
    <source>
        <dbReference type="SAM" id="Phobius"/>
    </source>
</evidence>